<protein>
    <submittedName>
        <fullName evidence="4">Cysteine synthase family protein</fullName>
    </submittedName>
</protein>
<keyword evidence="2" id="KW-0663">Pyridoxal phosphate</keyword>
<proteinExistence type="predicted"/>
<dbReference type="PROSITE" id="PS00901">
    <property type="entry name" value="CYS_SYNTHASE"/>
    <property type="match status" value="1"/>
</dbReference>
<dbReference type="RefSeq" id="WP_329354210.1">
    <property type="nucleotide sequence ID" value="NZ_CP109490.1"/>
</dbReference>
<evidence type="ECO:0000256" key="2">
    <source>
        <dbReference type="ARBA" id="ARBA00022898"/>
    </source>
</evidence>
<dbReference type="Pfam" id="PF00291">
    <property type="entry name" value="PALP"/>
    <property type="match status" value="1"/>
</dbReference>
<comment type="cofactor">
    <cofactor evidence="1">
        <name>pyridoxal 5'-phosphate</name>
        <dbReference type="ChEBI" id="CHEBI:597326"/>
    </cofactor>
</comment>
<keyword evidence="5" id="KW-1185">Reference proteome</keyword>
<evidence type="ECO:0000256" key="1">
    <source>
        <dbReference type="ARBA" id="ARBA00001933"/>
    </source>
</evidence>
<dbReference type="InterPro" id="IPR001216">
    <property type="entry name" value="P-phosphate_BS"/>
</dbReference>
<dbReference type="InterPro" id="IPR050214">
    <property type="entry name" value="Cys_Synth/Cystath_Beta-Synth"/>
</dbReference>
<dbReference type="Gene3D" id="3.40.50.1100">
    <property type="match status" value="2"/>
</dbReference>
<dbReference type="InterPro" id="IPR001926">
    <property type="entry name" value="TrpB-like_PALP"/>
</dbReference>
<evidence type="ECO:0000313" key="4">
    <source>
        <dbReference type="EMBL" id="WUX35132.1"/>
    </source>
</evidence>
<dbReference type="CDD" id="cd01561">
    <property type="entry name" value="CBS_like"/>
    <property type="match status" value="1"/>
</dbReference>
<dbReference type="InterPro" id="IPR036052">
    <property type="entry name" value="TrpB-like_PALP_sf"/>
</dbReference>
<reference evidence="4" key="1">
    <citation type="submission" date="2022-10" db="EMBL/GenBank/DDBJ databases">
        <title>The complete genomes of actinobacterial strains from the NBC collection.</title>
        <authorList>
            <person name="Joergensen T.S."/>
            <person name="Alvarez Arevalo M."/>
            <person name="Sterndorff E.B."/>
            <person name="Faurdal D."/>
            <person name="Vuksanovic O."/>
            <person name="Mourched A.-S."/>
            <person name="Charusanti P."/>
            <person name="Shaw S."/>
            <person name="Blin K."/>
            <person name="Weber T."/>
        </authorList>
    </citation>
    <scope>NUCLEOTIDE SEQUENCE</scope>
    <source>
        <strain evidence="4">NBC_01436</strain>
    </source>
</reference>
<evidence type="ECO:0000259" key="3">
    <source>
        <dbReference type="Pfam" id="PF00291"/>
    </source>
</evidence>
<dbReference type="PANTHER" id="PTHR10314">
    <property type="entry name" value="CYSTATHIONINE BETA-SYNTHASE"/>
    <property type="match status" value="1"/>
</dbReference>
<dbReference type="SUPFAM" id="SSF53686">
    <property type="entry name" value="Tryptophan synthase beta subunit-like PLP-dependent enzymes"/>
    <property type="match status" value="1"/>
</dbReference>
<evidence type="ECO:0000313" key="5">
    <source>
        <dbReference type="Proteomes" id="UP001431926"/>
    </source>
</evidence>
<dbReference type="EMBL" id="CP109491">
    <property type="protein sequence ID" value="WUX35132.1"/>
    <property type="molecule type" value="Genomic_DNA"/>
</dbReference>
<organism evidence="4 5">
    <name type="scientific">Streptomyces anulatus</name>
    <name type="common">Streptomyces chrysomallus</name>
    <dbReference type="NCBI Taxonomy" id="1892"/>
    <lineage>
        <taxon>Bacteria</taxon>
        <taxon>Bacillati</taxon>
        <taxon>Actinomycetota</taxon>
        <taxon>Actinomycetes</taxon>
        <taxon>Kitasatosporales</taxon>
        <taxon>Streptomycetaceae</taxon>
        <taxon>Streptomyces</taxon>
    </lineage>
</organism>
<sequence>MNTGTAGSHVTAEGLLAAAATNTPLRRIEMSVAGRTHRAWLKLEMANPTGSVKYRTALGLLTGLQRRRPLSAGTTLIESTSGNLGVALAHLTARFGGRFIAVVDPKAPPMLVERMRGLGTELVRVHTPDQHGGYLLSRLERVETMLRADPELRWTDQYHSPDGPGVHRDVTAPELAHQTGGRIDALFAAVSTGGTLAGLGEGLSKLVAGIGLYPVDVQGSIALGGAAHPHLLNGIGATRRSSLLTTRALHAPIHVPDARAIALCRMLDRQTGIALGASSGAVVAAYLTAVADGGTWRCPVLISPDGGDHYRHTVYSDDWLEACGRLDAVRAVEDAAAADRITFTVTGDVCER</sequence>
<name>A0ABZ1ZCT0_STRAQ</name>
<accession>A0ABZ1ZCT0</accession>
<dbReference type="Proteomes" id="UP001431926">
    <property type="component" value="Chromosome"/>
</dbReference>
<feature type="domain" description="Tryptophan synthase beta chain-like PALP" evidence="3">
    <location>
        <begin position="19"/>
        <end position="290"/>
    </location>
</feature>
<gene>
    <name evidence="4" type="ORF">OG367_02325</name>
</gene>